<gene>
    <name evidence="2" type="primary">WBGene00276957</name>
</gene>
<accession>A0A2A6CAK6</accession>
<dbReference type="Proteomes" id="UP000005239">
    <property type="component" value="Unassembled WGS sequence"/>
</dbReference>
<reference evidence="2" key="2">
    <citation type="submission" date="2022-06" db="UniProtKB">
        <authorList>
            <consortium name="EnsemblMetazoa"/>
        </authorList>
    </citation>
    <scope>IDENTIFICATION</scope>
    <source>
        <strain evidence="2">PS312</strain>
    </source>
</reference>
<feature type="region of interest" description="Disordered" evidence="1">
    <location>
        <begin position="18"/>
        <end position="41"/>
    </location>
</feature>
<feature type="compositionally biased region" description="Low complexity" evidence="1">
    <location>
        <begin position="77"/>
        <end position="123"/>
    </location>
</feature>
<evidence type="ECO:0000256" key="1">
    <source>
        <dbReference type="SAM" id="MobiDB-lite"/>
    </source>
</evidence>
<feature type="compositionally biased region" description="Basic and acidic residues" evidence="1">
    <location>
        <begin position="18"/>
        <end position="30"/>
    </location>
</feature>
<sequence length="123" mass="13524">MVLHKNLKKLKRSISEKFLGKTTKVEKEVKQPSLDESMERDPYKEMLRLNSDNLSHLVLHGSSLRQLHSLHDISVYSPSHKSSNSSTLSSDSSSLSTSLSSSSQSSNSSNSPTSPTKSNVSFS</sequence>
<dbReference type="OrthoDB" id="5842810at2759"/>
<accession>A0A8R1UTJ0</accession>
<feature type="region of interest" description="Disordered" evidence="1">
    <location>
        <begin position="75"/>
        <end position="123"/>
    </location>
</feature>
<keyword evidence="3" id="KW-1185">Reference proteome</keyword>
<protein>
    <submittedName>
        <fullName evidence="2">Uncharacterized protein</fullName>
    </submittedName>
</protein>
<name>A0A2A6CAK6_PRIPA</name>
<dbReference type="AlphaFoldDB" id="A0A2A6CAK6"/>
<evidence type="ECO:0000313" key="3">
    <source>
        <dbReference type="Proteomes" id="UP000005239"/>
    </source>
</evidence>
<reference evidence="3" key="1">
    <citation type="journal article" date="2008" name="Nat. Genet.">
        <title>The Pristionchus pacificus genome provides a unique perspective on nematode lifestyle and parasitism.</title>
        <authorList>
            <person name="Dieterich C."/>
            <person name="Clifton S.W."/>
            <person name="Schuster L.N."/>
            <person name="Chinwalla A."/>
            <person name="Delehaunty K."/>
            <person name="Dinkelacker I."/>
            <person name="Fulton L."/>
            <person name="Fulton R."/>
            <person name="Godfrey J."/>
            <person name="Minx P."/>
            <person name="Mitreva M."/>
            <person name="Roeseler W."/>
            <person name="Tian H."/>
            <person name="Witte H."/>
            <person name="Yang S.P."/>
            <person name="Wilson R.K."/>
            <person name="Sommer R.J."/>
        </authorList>
    </citation>
    <scope>NUCLEOTIDE SEQUENCE [LARGE SCALE GENOMIC DNA]</scope>
    <source>
        <strain evidence="3">PS312</strain>
    </source>
</reference>
<organism evidence="2 3">
    <name type="scientific">Pristionchus pacificus</name>
    <name type="common">Parasitic nematode worm</name>
    <dbReference type="NCBI Taxonomy" id="54126"/>
    <lineage>
        <taxon>Eukaryota</taxon>
        <taxon>Metazoa</taxon>
        <taxon>Ecdysozoa</taxon>
        <taxon>Nematoda</taxon>
        <taxon>Chromadorea</taxon>
        <taxon>Rhabditida</taxon>
        <taxon>Rhabditina</taxon>
        <taxon>Diplogasteromorpha</taxon>
        <taxon>Diplogasteroidea</taxon>
        <taxon>Neodiplogasteridae</taxon>
        <taxon>Pristionchus</taxon>
    </lineage>
</organism>
<evidence type="ECO:0000313" key="2">
    <source>
        <dbReference type="EnsemblMetazoa" id="PPA38588.1"/>
    </source>
</evidence>
<dbReference type="EnsemblMetazoa" id="PPA38588.1">
    <property type="protein sequence ID" value="PPA38588.1"/>
    <property type="gene ID" value="WBGene00276957"/>
</dbReference>
<proteinExistence type="predicted"/>